<evidence type="ECO:0000313" key="2">
    <source>
        <dbReference type="EMBL" id="PVU94705.1"/>
    </source>
</evidence>
<evidence type="ECO:0000313" key="3">
    <source>
        <dbReference type="Proteomes" id="UP000245383"/>
    </source>
</evidence>
<sequence length="1118" mass="125162">MSEAALQRIQELTEKVNQLLLARETVSAPITVTEPEFEFITTRAPASELKIYPMLKDAFPSIEEDFFGIQSTEEEQKEAITRVLEVALAQATRPVDYYVHRIIQDNPGITSDDPRFLFADTMRVLLSGIAATVTQGRLDNLHRGMDLPGKPQQLVESEVKPLMDQDKLDALIAQKAQAKRARIRKPFCGRQQYGTQNSTSSYTAPAQITEAAIPGAAAGGGLIRDPNEPPCRGSPRNVQTNMEEAHGQPMGFQDPVQGSEPNLHGFDEEDVSAQRAAALWATAIDDAPTSVQAEAQPRSPPDPDRGSVIFADKESNRRGQDTRSRLLQPTVRHTKEDRGTQTCSRHTETKLSCRREKLQDGVSCLNMQTNQAKELHGVSRSRSVKAAITRRRIHAHSYTQFLQEVSALLLERESIPIQSAPVWTVSQPAHFYQGAPPDTIMGENTEHQNICIPGRHPNYCGVEKDMQEKYGPSIFQTDRAGIQNKVREVDNNAISANNPSWYDDQFTEHEPQSSFLQDLRPPPRSDKTIESWPDDVEMPGELYWKSPSYVGCPAPGSSNAETTLATQEKVLIIDEDMDINCDTHRARQTEPVVLERPIVSLEWPIVPLGDPRTGTLYRCQRHRLGDSCGLTILFRIVESFGGDDAHQHQRTITNIIRTPAPECCWAFSISLLNNTTTLAYVSKFCVATSPKLLEIAEEIWNHCIATNTRPQSMLDQAFFKITELYRPHYVDLFASRANTKQNKILQLVPRQQSRRTELSAIQLVKVDQPLLLPSAEPDIPGSPESAPRTSDNYFSNTSMENSNLVSGSTGIISCSATSSTANYGHTKPQKRKISDVEQQELMPHGMENQRRVIQAQGLSDTAINIIVSNKLAVKRRSRYHSTQKQFLDWHMTKNQSTAIQSSHIVNYPAHIFKTKKLITNTIKSYKSAILNLVADPKTVGNSPCIKEFLRAIDETKIKTFVSPEIDISPIVLKINDDIHRIDDARTIITEDTLKLINRHPNHILCLVLVYTVYKARIATELCPTPHANNNSIIVNKLFRHTKHYNKPLSIDSITRHVKNLSVLIVQPPNKPIPKARATGATFATTFEVPVENIVLHTFRSNVAYSIPIIDWAVVLSLI</sequence>
<dbReference type="OrthoDB" id="5588333at2759"/>
<accession>A0A2T9YQS9</accession>
<dbReference type="PANTHER" id="PTHR33066:SF2">
    <property type="entry name" value="FILAGGRIN-2-LIKE"/>
    <property type="match status" value="1"/>
</dbReference>
<name>A0A2T9YQS9_9FUNG</name>
<proteinExistence type="predicted"/>
<dbReference type="Proteomes" id="UP000245383">
    <property type="component" value="Unassembled WGS sequence"/>
</dbReference>
<keyword evidence="3" id="KW-1185">Reference proteome</keyword>
<feature type="region of interest" description="Disordered" evidence="1">
    <location>
        <begin position="774"/>
        <end position="793"/>
    </location>
</feature>
<feature type="compositionally biased region" description="Basic and acidic residues" evidence="1">
    <location>
        <begin position="301"/>
        <end position="324"/>
    </location>
</feature>
<feature type="region of interest" description="Disordered" evidence="1">
    <location>
        <begin position="288"/>
        <end position="328"/>
    </location>
</feature>
<dbReference type="AlphaFoldDB" id="A0A2T9YQS9"/>
<dbReference type="EMBL" id="MBFR01000078">
    <property type="protein sequence ID" value="PVU94705.1"/>
    <property type="molecule type" value="Genomic_DNA"/>
</dbReference>
<reference evidence="2 3" key="1">
    <citation type="journal article" date="2018" name="MBio">
        <title>Comparative Genomics Reveals the Core Gene Toolbox for the Fungus-Insect Symbiosis.</title>
        <authorList>
            <person name="Wang Y."/>
            <person name="Stata M."/>
            <person name="Wang W."/>
            <person name="Stajich J.E."/>
            <person name="White M.M."/>
            <person name="Moncalvo J.M."/>
        </authorList>
    </citation>
    <scope>NUCLEOTIDE SEQUENCE [LARGE SCALE GENOMIC DNA]</scope>
    <source>
        <strain evidence="2 3">SWE-8-4</strain>
    </source>
</reference>
<comment type="caution">
    <text evidence="2">The sequence shown here is derived from an EMBL/GenBank/DDBJ whole genome shotgun (WGS) entry which is preliminary data.</text>
</comment>
<feature type="region of interest" description="Disordered" evidence="1">
    <location>
        <begin position="218"/>
        <end position="239"/>
    </location>
</feature>
<evidence type="ECO:0000256" key="1">
    <source>
        <dbReference type="SAM" id="MobiDB-lite"/>
    </source>
</evidence>
<protein>
    <submittedName>
        <fullName evidence="2">Uncharacterized protein</fullName>
    </submittedName>
</protein>
<dbReference type="PANTHER" id="PTHR33066">
    <property type="entry name" value="INTEGRASE_SAM-LIKE_N DOMAIN-CONTAINING PROTEIN"/>
    <property type="match status" value="1"/>
</dbReference>
<gene>
    <name evidence="2" type="ORF">BB561_002339</name>
</gene>
<organism evidence="2 3">
    <name type="scientific">Smittium simulii</name>
    <dbReference type="NCBI Taxonomy" id="133385"/>
    <lineage>
        <taxon>Eukaryota</taxon>
        <taxon>Fungi</taxon>
        <taxon>Fungi incertae sedis</taxon>
        <taxon>Zoopagomycota</taxon>
        <taxon>Kickxellomycotina</taxon>
        <taxon>Harpellomycetes</taxon>
        <taxon>Harpellales</taxon>
        <taxon>Legeriomycetaceae</taxon>
        <taxon>Smittium</taxon>
    </lineage>
</organism>
<dbReference type="STRING" id="133385.A0A2T9YQS9"/>
<feature type="region of interest" description="Disordered" evidence="1">
    <location>
        <begin position="509"/>
        <end position="533"/>
    </location>
</feature>